<proteinExistence type="predicted"/>
<reference evidence="2" key="1">
    <citation type="journal article" date="2019" name="Int. J. Syst. Evol. Microbiol.">
        <title>The Global Catalogue of Microorganisms (GCM) 10K type strain sequencing project: providing services to taxonomists for standard genome sequencing and annotation.</title>
        <authorList>
            <consortium name="The Broad Institute Genomics Platform"/>
            <consortium name="The Broad Institute Genome Sequencing Center for Infectious Disease"/>
            <person name="Wu L."/>
            <person name="Ma J."/>
        </authorList>
    </citation>
    <scope>NUCLEOTIDE SEQUENCE [LARGE SCALE GENOMIC DNA]</scope>
    <source>
        <strain evidence="2">CECT 7184</strain>
    </source>
</reference>
<accession>A0ABT8CPD4</accession>
<comment type="caution">
    <text evidence="1">The sequence shown here is derived from an EMBL/GenBank/DDBJ whole genome shotgun (WGS) entry which is preliminary data.</text>
</comment>
<gene>
    <name evidence="1" type="ORF">QW060_03365</name>
</gene>
<evidence type="ECO:0008006" key="3">
    <source>
        <dbReference type="Google" id="ProtNLM"/>
    </source>
</evidence>
<dbReference type="RefSeq" id="WP_290362291.1">
    <property type="nucleotide sequence ID" value="NZ_JAUFQU010000001.1"/>
</dbReference>
<dbReference type="Proteomes" id="UP001242368">
    <property type="component" value="Unassembled WGS sequence"/>
</dbReference>
<evidence type="ECO:0000313" key="2">
    <source>
        <dbReference type="Proteomes" id="UP001242368"/>
    </source>
</evidence>
<evidence type="ECO:0000313" key="1">
    <source>
        <dbReference type="EMBL" id="MDN3706160.1"/>
    </source>
</evidence>
<dbReference type="PROSITE" id="PS51257">
    <property type="entry name" value="PROKAR_LIPOPROTEIN"/>
    <property type="match status" value="1"/>
</dbReference>
<dbReference type="EMBL" id="JAUFQU010000001">
    <property type="protein sequence ID" value="MDN3706160.1"/>
    <property type="molecule type" value="Genomic_DNA"/>
</dbReference>
<sequence>MKRLNLRLIILLSTFFTGCSSSLFYEKIKEMDKINEASSKEEIAIHYIKNKKIDIDKYVFSFLKKELKNTSHIYYFIQPTYIHNDFNRINIIVFDVDHKKYYYLQNKSFFSKKIISINELNVFDEEYYKYIYELFNNESCDELVRIGTENNESGGNEVIYEINFKKNVIRKCNYPSVFIIPDA</sequence>
<name>A0ABT8CPD4_9FLAO</name>
<protein>
    <recommendedName>
        <fullName evidence="3">Lipoprotein</fullName>
    </recommendedName>
</protein>
<keyword evidence="2" id="KW-1185">Reference proteome</keyword>
<organism evidence="1 2">
    <name type="scientific">Paenimyroides ceti</name>
    <dbReference type="NCBI Taxonomy" id="395087"/>
    <lineage>
        <taxon>Bacteria</taxon>
        <taxon>Pseudomonadati</taxon>
        <taxon>Bacteroidota</taxon>
        <taxon>Flavobacteriia</taxon>
        <taxon>Flavobacteriales</taxon>
        <taxon>Flavobacteriaceae</taxon>
        <taxon>Paenimyroides</taxon>
    </lineage>
</organism>